<dbReference type="eggNOG" id="KOG2576">
    <property type="taxonomic scope" value="Eukaryota"/>
</dbReference>
<keyword evidence="8 11" id="KW-1133">Transmembrane helix</keyword>
<feature type="transmembrane region" description="Helical" evidence="11">
    <location>
        <begin position="125"/>
        <end position="142"/>
    </location>
</feature>
<dbReference type="InterPro" id="IPR004856">
    <property type="entry name" value="Glyco_trans_ALG6/ALG8"/>
</dbReference>
<dbReference type="Pfam" id="PF03155">
    <property type="entry name" value="Alg6_Alg8"/>
    <property type="match status" value="1"/>
</dbReference>
<feature type="transmembrane region" description="Helical" evidence="11">
    <location>
        <begin position="95"/>
        <end position="113"/>
    </location>
</feature>
<dbReference type="Proteomes" id="UP000011958">
    <property type="component" value="Unassembled WGS sequence"/>
</dbReference>
<comment type="caution">
    <text evidence="12">The sequence shown here is derived from an EMBL/GenBank/DDBJ whole genome shotgun (WGS) entry which is preliminary data.</text>
</comment>
<feature type="transmembrane region" description="Helical" evidence="11">
    <location>
        <begin position="218"/>
        <end position="238"/>
    </location>
</feature>
<dbReference type="PANTHER" id="PTHR12413:SF2">
    <property type="entry name" value="DOLICHYL PYROPHOSPHATE GLC1MAN9GLCNAC2 ALPHA-1,3-GLUCOSYLTRANSFERASE-RELATED"/>
    <property type="match status" value="1"/>
</dbReference>
<feature type="transmembrane region" description="Helical" evidence="11">
    <location>
        <begin position="338"/>
        <end position="358"/>
    </location>
</feature>
<dbReference type="EC" id="2.4.1.-" evidence="11"/>
<dbReference type="UniPathway" id="UPA00378"/>
<sequence>MSCSSFEKYFITSIFIKILLFPAYRSTDFEVHRNWMALTYSLPLSKWYYENTSQWMLDYPPFFPWMEYLFSLFGQWIDPEMLKITNVNYASNKTIYFQRSTVIITDFMLIYSLRKYIQLSSSEKKLTKIIAISIVFSPGFFIVDHIHFQYNGFLYGLLLLSICYAKNSDKILKSSVIFSVLLCFKHLFLYLAPAYLVYVLRVYCLRLDMRGINVKNTIKLIVSNLFVITLAFGPFVYYNQLSQIKSRLFPFSRGLTHAYWAPNIWALYSFIDRVLIALAPHLNIVVKQEAAASLTRGLIGDTFFGILPNITPTTTFIVTFFFQMIYLAKLFIRPTYNVFLGAIVLCGFSSFIFGWHVHEKAILMVIIPFSLLALKDRRYFTAFCPLVVAGYVSLFPLIFTPLESFIKFVYTIAWLLVFLVPSDIMVPASTKRIFLLNRASTFYISMFIPLFIYTTFFHNLIFGSTGKYEYFPLMLISIYCSWGILCSWFGFSLLYLTDLS</sequence>
<keyword evidence="9 11" id="KW-0472">Membrane</keyword>
<keyword evidence="7 11" id="KW-0256">Endoplasmic reticulum</keyword>
<keyword evidence="5 11" id="KW-0808">Transferase</keyword>
<feature type="transmembrane region" description="Helical" evidence="11">
    <location>
        <begin position="379"/>
        <end position="399"/>
    </location>
</feature>
<dbReference type="EMBL" id="AFWA02000005">
    <property type="protein sequence ID" value="EMR11800.1"/>
    <property type="molecule type" value="Genomic_DNA"/>
</dbReference>
<evidence type="ECO:0000313" key="13">
    <source>
        <dbReference type="Proteomes" id="UP000011958"/>
    </source>
</evidence>
<organism evidence="12 13">
    <name type="scientific">Pneumocystis murina (strain B123)</name>
    <name type="common">Mouse pneumocystis pneumonia agent</name>
    <name type="synonym">Pneumocystis carinii f. sp. muris</name>
    <dbReference type="NCBI Taxonomy" id="1069680"/>
    <lineage>
        <taxon>Eukaryota</taxon>
        <taxon>Fungi</taxon>
        <taxon>Dikarya</taxon>
        <taxon>Ascomycota</taxon>
        <taxon>Taphrinomycotina</taxon>
        <taxon>Pneumocystomycetes</taxon>
        <taxon>Pneumocystaceae</taxon>
        <taxon>Pneumocystis</taxon>
    </lineage>
</organism>
<feature type="transmembrane region" description="Helical" evidence="11">
    <location>
        <begin position="440"/>
        <end position="461"/>
    </location>
</feature>
<keyword evidence="6 11" id="KW-0812">Transmembrane</keyword>
<feature type="transmembrane region" description="Helical" evidence="11">
    <location>
        <begin position="303"/>
        <end position="326"/>
    </location>
</feature>
<feature type="transmembrane region" description="Helical" evidence="11">
    <location>
        <begin position="473"/>
        <end position="496"/>
    </location>
</feature>
<name>M7PD45_PNEMU</name>
<reference evidence="13" key="1">
    <citation type="journal article" date="2016" name="Nat. Commun.">
        <title>Genome analysis of three Pneumocystis species reveals adaptation mechanisms to life exclusively in mammalian hosts.</title>
        <authorList>
            <person name="Ma L."/>
            <person name="Chen Z."/>
            <person name="Huang D.W."/>
            <person name="Kutty G."/>
            <person name="Ishihara M."/>
            <person name="Wang H."/>
            <person name="Abouelleil A."/>
            <person name="Bishop L."/>
            <person name="Davey E."/>
            <person name="Deng R."/>
            <person name="Deng X."/>
            <person name="Fan L."/>
            <person name="Fantoni G."/>
            <person name="Fitzgerald M."/>
            <person name="Gogineni E."/>
            <person name="Goldberg J.M."/>
            <person name="Handley G."/>
            <person name="Hu X."/>
            <person name="Huber C."/>
            <person name="Jiao X."/>
            <person name="Jones K."/>
            <person name="Levin J.Z."/>
            <person name="Liu Y."/>
            <person name="Macdonald P."/>
            <person name="Melnikov A."/>
            <person name="Raley C."/>
            <person name="Sassi M."/>
            <person name="Sherman B.T."/>
            <person name="Song X."/>
            <person name="Sykes S."/>
            <person name="Tran B."/>
            <person name="Walsh L."/>
            <person name="Xia Y."/>
            <person name="Yang J."/>
            <person name="Young S."/>
            <person name="Zeng Q."/>
            <person name="Zheng X."/>
            <person name="Stephens R."/>
            <person name="Nusbaum C."/>
            <person name="Birren B.W."/>
            <person name="Azadi P."/>
            <person name="Lempicki R.A."/>
            <person name="Cuomo C.A."/>
            <person name="Kovacs J.A."/>
        </authorList>
    </citation>
    <scope>NUCLEOTIDE SEQUENCE [LARGE SCALE GENOMIC DNA]</scope>
    <source>
        <strain evidence="13">B123</strain>
    </source>
</reference>
<proteinExistence type="inferred from homology"/>
<dbReference type="PANTHER" id="PTHR12413">
    <property type="entry name" value="DOLICHYL GLYCOSYLTRANSFERASE"/>
    <property type="match status" value="1"/>
</dbReference>
<gene>
    <name evidence="12" type="ORF">PNEG_00226</name>
</gene>
<evidence type="ECO:0000256" key="10">
    <source>
        <dbReference type="ARBA" id="ARBA00047346"/>
    </source>
</evidence>
<keyword evidence="13" id="KW-1185">Reference proteome</keyword>
<dbReference type="HOGENOM" id="CLU_022045_1_1_1"/>
<accession>M7PD45</accession>
<evidence type="ECO:0000256" key="9">
    <source>
        <dbReference type="ARBA" id="ARBA00023136"/>
    </source>
</evidence>
<dbReference type="GO" id="GO:0006488">
    <property type="term" value="P:dolichol-linked oligosaccharide biosynthetic process"/>
    <property type="evidence" value="ECO:0007669"/>
    <property type="project" value="EnsemblFungi"/>
</dbReference>
<protein>
    <recommendedName>
        <fullName evidence="11">Alpha-1,3-glucosyltransferase</fullName>
        <ecNumber evidence="11">2.4.1.-</ecNumber>
    </recommendedName>
</protein>
<evidence type="ECO:0000256" key="2">
    <source>
        <dbReference type="ARBA" id="ARBA00004922"/>
    </source>
</evidence>
<dbReference type="OrthoDB" id="1689333at2759"/>
<dbReference type="GO" id="GO:0042283">
    <property type="term" value="F:dolichyl pyrophosphate Glc1Man9GlcNAc2 alpha-1,3-glucosyltransferase activity"/>
    <property type="evidence" value="ECO:0007669"/>
    <property type="project" value="UniProtKB-EC"/>
</dbReference>
<dbReference type="GeneID" id="19893924"/>
<evidence type="ECO:0000256" key="11">
    <source>
        <dbReference type="RuleBase" id="RU363110"/>
    </source>
</evidence>
<feature type="transmembrane region" description="Helical" evidence="11">
    <location>
        <begin position="177"/>
        <end position="198"/>
    </location>
</feature>
<dbReference type="OMA" id="YHSTDFD"/>
<comment type="similarity">
    <text evidence="3 11">Belongs to the ALG6/ALG8 glucosyltransferase family.</text>
</comment>
<evidence type="ECO:0000256" key="6">
    <source>
        <dbReference type="ARBA" id="ARBA00022692"/>
    </source>
</evidence>
<evidence type="ECO:0000256" key="1">
    <source>
        <dbReference type="ARBA" id="ARBA00004477"/>
    </source>
</evidence>
<dbReference type="RefSeq" id="XP_007872095.1">
    <property type="nucleotide sequence ID" value="XM_007873904.1"/>
</dbReference>
<evidence type="ECO:0000256" key="7">
    <source>
        <dbReference type="ARBA" id="ARBA00022824"/>
    </source>
</evidence>
<evidence type="ECO:0000256" key="3">
    <source>
        <dbReference type="ARBA" id="ARBA00008715"/>
    </source>
</evidence>
<feature type="transmembrane region" description="Helical" evidence="11">
    <location>
        <begin position="405"/>
        <end position="428"/>
    </location>
</feature>
<keyword evidence="4 11" id="KW-0328">Glycosyltransferase</keyword>
<comment type="subcellular location">
    <subcellularLocation>
        <location evidence="1 11">Endoplasmic reticulum membrane</location>
        <topology evidence="1 11">Multi-pass membrane protein</topology>
    </subcellularLocation>
</comment>
<comment type="catalytic activity">
    <reaction evidence="10">
        <text>an alpha-D-Glc-(1-&gt;3)-alpha-D-Man-(1-&gt;2)-alpha-D-Man-(1-&gt;2)-alpha-D-Man-(1-&gt;3)-[alpha-D-Man-(1-&gt;2)-alpha-D-Man-(1-&gt;3)-[alpha-D-Man-(1-&gt;2)-alpha-D-Man-(1-&gt;6)]-alpha-D-Man-(1-&gt;6)]-beta-D-Man-(1-&gt;4)-beta-D-GlcNAc-(1-&gt;4)-alpha-D-GlcNAc-diphospho-di-trans,poly-cis-dolichol + a di-trans,poly-cis-dolichyl beta-D-glucosyl phosphate = an alpha-D-Glc-(1-&gt;3)-alpha-D-Glc-(1-&gt;3)-alpha-D-Man-(1-&gt;2)-alpha-D-Man-(1-&gt;2)-alpha-D-Man-(1-&gt;3)-[alpha-D-Man-(1-&gt;2)-alpha-D-Man-(1-&gt;3)-[alpha-D-Man-(1-&gt;2)-alpha-D-Man-(1-&gt;6)]-alpha-D-Man-(1-&gt;6)]-beta-D-Man-(1-&gt;4)-beta-D-GlcNAc-(1-&gt;4)-alpha-D-GlcNAc-diphospho-di-trans,poly-cis-dolichol + a di-trans,poly-cis-dolichyl phosphate + H(+)</text>
        <dbReference type="Rhea" id="RHEA:31307"/>
        <dbReference type="Rhea" id="RHEA-COMP:19498"/>
        <dbReference type="Rhea" id="RHEA-COMP:19502"/>
        <dbReference type="Rhea" id="RHEA-COMP:19521"/>
        <dbReference type="Rhea" id="RHEA-COMP:19522"/>
        <dbReference type="ChEBI" id="CHEBI:15378"/>
        <dbReference type="ChEBI" id="CHEBI:57525"/>
        <dbReference type="ChEBI" id="CHEBI:57683"/>
        <dbReference type="ChEBI" id="CHEBI:132521"/>
        <dbReference type="ChEBI" id="CHEBI:132522"/>
        <dbReference type="EC" id="2.4.1.265"/>
    </reaction>
    <physiologicalReaction direction="left-to-right" evidence="10">
        <dbReference type="Rhea" id="RHEA:31308"/>
    </physiologicalReaction>
</comment>
<evidence type="ECO:0000256" key="5">
    <source>
        <dbReference type="ARBA" id="ARBA00022679"/>
    </source>
</evidence>
<dbReference type="VEuPathDB" id="FungiDB:PNEG_00226"/>
<evidence type="ECO:0000256" key="8">
    <source>
        <dbReference type="ARBA" id="ARBA00022989"/>
    </source>
</evidence>
<evidence type="ECO:0000256" key="4">
    <source>
        <dbReference type="ARBA" id="ARBA00022676"/>
    </source>
</evidence>
<dbReference type="STRING" id="1069680.M7PD45"/>
<dbReference type="GO" id="GO:0005789">
    <property type="term" value="C:endoplasmic reticulum membrane"/>
    <property type="evidence" value="ECO:0007669"/>
    <property type="project" value="UniProtKB-SubCell"/>
</dbReference>
<evidence type="ECO:0000313" key="12">
    <source>
        <dbReference type="EMBL" id="EMR11800.1"/>
    </source>
</evidence>
<dbReference type="AlphaFoldDB" id="M7PD45"/>
<comment type="pathway">
    <text evidence="2 11">Protein modification; protein glycosylation.</text>
</comment>